<keyword evidence="3" id="KW-0378">Hydrolase</keyword>
<evidence type="ECO:0000256" key="2">
    <source>
        <dbReference type="ARBA" id="ARBA00011901"/>
    </source>
</evidence>
<dbReference type="PANTHER" id="PTHR30404">
    <property type="entry name" value="N-ACETYLMURAMOYL-L-ALANINE AMIDASE"/>
    <property type="match status" value="1"/>
</dbReference>
<feature type="domain" description="MurNAc-LAA" evidence="5">
    <location>
        <begin position="154"/>
        <end position="309"/>
    </location>
</feature>
<evidence type="ECO:0000256" key="4">
    <source>
        <dbReference type="SAM" id="MobiDB-lite"/>
    </source>
</evidence>
<dbReference type="EC" id="3.5.1.28" evidence="2"/>
<proteinExistence type="predicted"/>
<evidence type="ECO:0000313" key="6">
    <source>
        <dbReference type="EMBL" id="QHL89666.1"/>
    </source>
</evidence>
<dbReference type="SMART" id="SM00646">
    <property type="entry name" value="Ami_3"/>
    <property type="match status" value="1"/>
</dbReference>
<dbReference type="Pfam" id="PF01520">
    <property type="entry name" value="Amidase_3"/>
    <property type="match status" value="1"/>
</dbReference>
<feature type="compositionally biased region" description="Gly residues" evidence="4">
    <location>
        <begin position="19"/>
        <end position="47"/>
    </location>
</feature>
<accession>A0A7Z2NUG5</accession>
<dbReference type="InterPro" id="IPR050695">
    <property type="entry name" value="N-acetylmuramoyl_amidase_3"/>
</dbReference>
<dbReference type="KEGG" id="schy:GVO57_01060"/>
<organism evidence="6 7">
    <name type="scientific">Sphingomonas changnyeongensis</name>
    <dbReference type="NCBI Taxonomy" id="2698679"/>
    <lineage>
        <taxon>Bacteria</taxon>
        <taxon>Pseudomonadati</taxon>
        <taxon>Pseudomonadota</taxon>
        <taxon>Alphaproteobacteria</taxon>
        <taxon>Sphingomonadales</taxon>
        <taxon>Sphingomonadaceae</taxon>
        <taxon>Sphingomonas</taxon>
    </lineage>
</organism>
<feature type="compositionally biased region" description="Low complexity" evidence="4">
    <location>
        <begin position="68"/>
        <end position="80"/>
    </location>
</feature>
<dbReference type="EMBL" id="CP047895">
    <property type="protein sequence ID" value="QHL89666.1"/>
    <property type="molecule type" value="Genomic_DNA"/>
</dbReference>
<dbReference type="AlphaFoldDB" id="A0A7Z2NUG5"/>
<dbReference type="Gene3D" id="3.40.630.40">
    <property type="entry name" value="Zn-dependent exopeptidases"/>
    <property type="match status" value="1"/>
</dbReference>
<dbReference type="GO" id="GO:0009253">
    <property type="term" value="P:peptidoglycan catabolic process"/>
    <property type="evidence" value="ECO:0007669"/>
    <property type="project" value="InterPro"/>
</dbReference>
<keyword evidence="7" id="KW-1185">Reference proteome</keyword>
<feature type="region of interest" description="Disordered" evidence="4">
    <location>
        <begin position="1"/>
        <end position="112"/>
    </location>
</feature>
<name>A0A7Z2NUG5_9SPHN</name>
<dbReference type="InterPro" id="IPR002508">
    <property type="entry name" value="MurNAc-LAA_cat"/>
</dbReference>
<evidence type="ECO:0000259" key="5">
    <source>
        <dbReference type="SMART" id="SM00646"/>
    </source>
</evidence>
<evidence type="ECO:0000256" key="1">
    <source>
        <dbReference type="ARBA" id="ARBA00001561"/>
    </source>
</evidence>
<gene>
    <name evidence="6" type="ORF">GVO57_01060</name>
</gene>
<protein>
    <recommendedName>
        <fullName evidence="2">N-acetylmuramoyl-L-alanine amidase</fullName>
        <ecNumber evidence="2">3.5.1.28</ecNumber>
    </recommendedName>
</protein>
<feature type="compositionally biased region" description="Basic and acidic residues" evidence="4">
    <location>
        <begin position="56"/>
        <end position="67"/>
    </location>
</feature>
<dbReference type="PANTHER" id="PTHR30404:SF0">
    <property type="entry name" value="N-ACETYLMURAMOYL-L-ALANINE AMIDASE AMIC"/>
    <property type="match status" value="1"/>
</dbReference>
<dbReference type="SUPFAM" id="SSF53187">
    <property type="entry name" value="Zn-dependent exopeptidases"/>
    <property type="match status" value="1"/>
</dbReference>
<evidence type="ECO:0000313" key="7">
    <source>
        <dbReference type="Proteomes" id="UP000464468"/>
    </source>
</evidence>
<dbReference type="GO" id="GO:0008745">
    <property type="term" value="F:N-acetylmuramoyl-L-alanine amidase activity"/>
    <property type="evidence" value="ECO:0007669"/>
    <property type="project" value="UniProtKB-EC"/>
</dbReference>
<dbReference type="GO" id="GO:0030288">
    <property type="term" value="C:outer membrane-bounded periplasmic space"/>
    <property type="evidence" value="ECO:0007669"/>
    <property type="project" value="TreeGrafter"/>
</dbReference>
<evidence type="ECO:0000256" key="3">
    <source>
        <dbReference type="ARBA" id="ARBA00022801"/>
    </source>
</evidence>
<dbReference type="Proteomes" id="UP000464468">
    <property type="component" value="Chromosome"/>
</dbReference>
<dbReference type="CDD" id="cd02696">
    <property type="entry name" value="MurNAc-LAA"/>
    <property type="match status" value="1"/>
</dbReference>
<comment type="catalytic activity">
    <reaction evidence="1">
        <text>Hydrolyzes the link between N-acetylmuramoyl residues and L-amino acid residues in certain cell-wall glycopeptides.</text>
        <dbReference type="EC" id="3.5.1.28"/>
    </reaction>
</comment>
<reference evidence="6 7" key="1">
    <citation type="submission" date="2020-01" db="EMBL/GenBank/DDBJ databases">
        <title>Sphingomonas sp. C33 whole genome sequece.</title>
        <authorList>
            <person name="Park C."/>
        </authorList>
    </citation>
    <scope>NUCLEOTIDE SEQUENCE [LARGE SCALE GENOMIC DNA]</scope>
    <source>
        <strain evidence="6 7">C33</strain>
    </source>
</reference>
<sequence length="319" mass="32977">MQNPAGHAVGGQDQRAWTGGRGPPGTGADGGAGARQDLAGGGGSHSGGGHRGRRPAGADRRRADAGHAHAAPRSAAARRPLPAVDGPADRPLVILDPGHGGHDPGAVAQGGAAREKDLTLALARTVRARILAGGRARVALTRDTDRYLSLRERIEIGRALGARLFVSLHADAAPAGDAAHGATIYTLSETASDAEAAALARSENRADIVRGIDLGAARDDVASILIDLAQRETRADALAFARLLHREAEASVPFRPDHLRTASLMVLKAPDMPSVLLEAGYITNATDLAFIGAPDGQRRIADAIARAIDAHFARKAARR</sequence>